<dbReference type="EMBL" id="BSPD01000067">
    <property type="protein sequence ID" value="GLS27193.1"/>
    <property type="molecule type" value="Genomic_DNA"/>
</dbReference>
<name>A0AA37T987_9GAMM</name>
<reference evidence="2 3" key="1">
    <citation type="journal article" date="2014" name="Int. J. Syst. Evol. Microbiol.">
        <title>Complete genome sequence of Corynebacterium casei LMG S-19264T (=DSM 44701T), isolated from a smear-ripened cheese.</title>
        <authorList>
            <consortium name="US DOE Joint Genome Institute (JGI-PGF)"/>
            <person name="Walter F."/>
            <person name="Albersmeier A."/>
            <person name="Kalinowski J."/>
            <person name="Ruckert C."/>
        </authorList>
    </citation>
    <scope>NUCLEOTIDE SEQUENCE [LARGE SCALE GENOMIC DNA]</scope>
    <source>
        <strain evidence="2 3">NBRC 110095</strain>
    </source>
</reference>
<evidence type="ECO:0000256" key="1">
    <source>
        <dbReference type="SAM" id="SignalP"/>
    </source>
</evidence>
<proteinExistence type="predicted"/>
<dbReference type="AlphaFoldDB" id="A0AA37T987"/>
<evidence type="ECO:0008006" key="4">
    <source>
        <dbReference type="Google" id="ProtNLM"/>
    </source>
</evidence>
<dbReference type="Proteomes" id="UP001156870">
    <property type="component" value="Unassembled WGS sequence"/>
</dbReference>
<evidence type="ECO:0000313" key="2">
    <source>
        <dbReference type="EMBL" id="GLS27193.1"/>
    </source>
</evidence>
<feature type="signal peptide" evidence="1">
    <location>
        <begin position="1"/>
        <end position="26"/>
    </location>
</feature>
<keyword evidence="3" id="KW-1185">Reference proteome</keyword>
<dbReference type="Gene3D" id="2.160.20.110">
    <property type="match status" value="2"/>
</dbReference>
<dbReference type="InterPro" id="IPR018247">
    <property type="entry name" value="EF_Hand_1_Ca_BS"/>
</dbReference>
<sequence length="631" mass="66258">MQKYLQSSLSLCIALSFSAASTLALATPSMDIDADHDGLIDISTLEQLDWVRNNPNGTSLIDHDGNVLTTGCPETGCFGYELVNDIDFDTNGDGVLNNQDWVFDYEGNGSQQGWKPIPLLSSTFEGNGYSIDNIFISRPDENGVGLITLLTNGEANKSIAVQNLTLSLSSFGISGGSRVGGVAGTVSVLEDGEVMLADVKVEGSIEGQYDVGGLIGRVSNEYADEQRALGLVELRLHRNAYRGSIKAIEYVGGLVGGMRDKGGLSGYGVDFTKNAVSVSIDAVENIGGLLGYSRTYLAQDMIFTNNYGDVNISAIDVAGGLYGYIENIGGGRWEVKKDTVVGVIQGHDTIGGLIAHGHSQLGTEALFEDVKVDAFVFALSIAGGLAANLSAYETGNIVVRDSYAQGNVGAEAIAGGLIGRLSNEGYWGTNVLVDGSFAAARVSGDLMIGGLIGLIPDAGSNEPEPSVTIRNSFSMGSVVGSDQGFESAGGLIGKFESPLYFPSEGIVENSYSVSKMELGELPTYSTVGSFAGEIPASVINRDRNYVAADVNSISSVGSASGASSSLISSALLSEMACPELPNNTSCSSETLFKGWNRFIWNFGDSTQLPGLKIRGKIFRPDLVTGELSVEY</sequence>
<evidence type="ECO:0000313" key="3">
    <source>
        <dbReference type="Proteomes" id="UP001156870"/>
    </source>
</evidence>
<organism evidence="2 3">
    <name type="scientific">Marinibactrum halimedae</name>
    <dbReference type="NCBI Taxonomy" id="1444977"/>
    <lineage>
        <taxon>Bacteria</taxon>
        <taxon>Pseudomonadati</taxon>
        <taxon>Pseudomonadota</taxon>
        <taxon>Gammaproteobacteria</taxon>
        <taxon>Cellvibrionales</taxon>
        <taxon>Cellvibrionaceae</taxon>
        <taxon>Marinibactrum</taxon>
    </lineage>
</organism>
<dbReference type="PROSITE" id="PS00018">
    <property type="entry name" value="EF_HAND_1"/>
    <property type="match status" value="1"/>
</dbReference>
<dbReference type="RefSeq" id="WP_232595147.1">
    <property type="nucleotide sequence ID" value="NZ_BSPD01000067.1"/>
</dbReference>
<keyword evidence="1" id="KW-0732">Signal</keyword>
<accession>A0AA37T987</accession>
<feature type="chain" id="PRO_5041215342" description="GLUG domain-containing protein" evidence="1">
    <location>
        <begin position="27"/>
        <end position="631"/>
    </location>
</feature>
<gene>
    <name evidence="2" type="ORF">GCM10007877_29120</name>
</gene>
<comment type="caution">
    <text evidence="2">The sequence shown here is derived from an EMBL/GenBank/DDBJ whole genome shotgun (WGS) entry which is preliminary data.</text>
</comment>
<protein>
    <recommendedName>
        <fullName evidence="4">GLUG domain-containing protein</fullName>
    </recommendedName>
</protein>